<comment type="subcellular location">
    <subcellularLocation>
        <location evidence="1">Cell membrane</location>
        <topology evidence="1">Multi-pass membrane protein</topology>
    </subcellularLocation>
</comment>
<dbReference type="GO" id="GO:0016887">
    <property type="term" value="F:ATP hydrolysis activity"/>
    <property type="evidence" value="ECO:0007669"/>
    <property type="project" value="InterPro"/>
</dbReference>
<dbReference type="NCBIfam" id="TIGR01494">
    <property type="entry name" value="ATPase_P-type"/>
    <property type="match status" value="1"/>
</dbReference>
<evidence type="ECO:0000256" key="8">
    <source>
        <dbReference type="ARBA" id="ARBA00023136"/>
    </source>
</evidence>
<dbReference type="GO" id="GO:0005524">
    <property type="term" value="F:ATP binding"/>
    <property type="evidence" value="ECO:0007669"/>
    <property type="project" value="UniProtKB-UniRule"/>
</dbReference>
<keyword evidence="6" id="KW-1278">Translocase</keyword>
<dbReference type="EC" id="7.2.2.21" evidence="9"/>
<dbReference type="SUPFAM" id="SSF56784">
    <property type="entry name" value="HAD-like"/>
    <property type="match status" value="1"/>
</dbReference>
<dbReference type="InterPro" id="IPR023298">
    <property type="entry name" value="ATPase_P-typ_TM_dom_sf"/>
</dbReference>
<dbReference type="PRINTS" id="PR00119">
    <property type="entry name" value="CATATPASE"/>
</dbReference>
<dbReference type="Gene3D" id="3.40.50.1000">
    <property type="entry name" value="HAD superfamily/HAD-like"/>
    <property type="match status" value="1"/>
</dbReference>
<evidence type="ECO:0000256" key="7">
    <source>
        <dbReference type="ARBA" id="ARBA00022989"/>
    </source>
</evidence>
<evidence type="ECO:0000313" key="14">
    <source>
        <dbReference type="Proteomes" id="UP000183028"/>
    </source>
</evidence>
<evidence type="ECO:0000313" key="13">
    <source>
        <dbReference type="EMBL" id="SEJ01734.1"/>
    </source>
</evidence>
<dbReference type="InterPro" id="IPR023299">
    <property type="entry name" value="ATPase_P-typ_cyto_dom_N"/>
</dbReference>
<dbReference type="Proteomes" id="UP000183028">
    <property type="component" value="Unassembled WGS sequence"/>
</dbReference>
<dbReference type="GO" id="GO:0005886">
    <property type="term" value="C:plasma membrane"/>
    <property type="evidence" value="ECO:0007669"/>
    <property type="project" value="UniProtKB-SubCell"/>
</dbReference>
<evidence type="ECO:0000259" key="12">
    <source>
        <dbReference type="Pfam" id="PF00122"/>
    </source>
</evidence>
<dbReference type="Pfam" id="PF00122">
    <property type="entry name" value="E1-E2_ATPase"/>
    <property type="match status" value="1"/>
</dbReference>
<dbReference type="Gene3D" id="2.70.150.10">
    <property type="entry name" value="Calcium-transporting ATPase, cytoplasmic transduction domain A"/>
    <property type="match status" value="1"/>
</dbReference>
<dbReference type="STRING" id="322505.SAMN04487836_12416"/>
<evidence type="ECO:0000256" key="1">
    <source>
        <dbReference type="ARBA" id="ARBA00004651"/>
    </source>
</evidence>
<dbReference type="PANTHER" id="PTHR48085">
    <property type="entry name" value="CADMIUM/ZINC-TRANSPORTING ATPASE HMA2-RELATED"/>
    <property type="match status" value="1"/>
</dbReference>
<keyword evidence="14" id="KW-1185">Reference proteome</keyword>
<dbReference type="PROSITE" id="PS00154">
    <property type="entry name" value="ATPASE_E1_E2"/>
    <property type="match status" value="1"/>
</dbReference>
<proteinExistence type="inferred from homology"/>
<dbReference type="InterPro" id="IPR027256">
    <property type="entry name" value="P-typ_ATPase_IB"/>
</dbReference>
<dbReference type="InterPro" id="IPR008250">
    <property type="entry name" value="ATPase_P-typ_transduc_dom_A_sf"/>
</dbReference>
<accession>A0A1H6VFI4</accession>
<dbReference type="eggNOG" id="COG2217">
    <property type="taxonomic scope" value="Bacteria"/>
</dbReference>
<dbReference type="SFLD" id="SFLDF00027">
    <property type="entry name" value="p-type_atpase"/>
    <property type="match status" value="1"/>
</dbReference>
<sequence length="628" mass="67771">MSSLNPRQKRNLRDILVSLVLFFGLIAIEKLVPQVGNNRLYMFLLFLVPYFIVGHNVVRKALLAIKNFQGFDESFLMTLATVGAFATGENAEAVAVMLFYQVGEWFQDYAVDKSRRSITALMDIMPDEAHVEVNGEIETMDPDDVEVGSIVVVKAGEKIPLDGKVVEGHSMVNTAAITGESVPRSVTLGDEIYSGSINGEGLLKIQTTKAYEDSTVSKILEMVENAAEKKSKTENFITKFARIYTPAVVIGAIVLAIVPSLITGEWLKWLYRACTFLVISCPCAIVVSVPLSFFGGIGAASKQGILVKGSNYLEAINDVTTIVTDKTGTLTKGTFSVVDIIPNSILTKKQVLREAALIESLSTHPIASSIKEAAVIYGLNINPNQVTDIQNITGMGMSGQVNGKTIYVGNAKLMKEQDIPYIENTNESSTVVYVGADHDFLGTILIADEIKDNAVSALRHLKNSGIEKIVMLTGDKKSVAESVAKKLGVDEVRAELLPGDKVNAVEEILKTSSDKHRVAYVGDGINDAPVLTRCDVGIAMGSMGSDAAIEAADIVLMDDNIDKLATTKRIAHKTVSIAKVNIIFAIAVKILTLIFGAVGIANMWWAVFADVGVAFICVLNSMRTLKAK</sequence>
<evidence type="ECO:0000256" key="6">
    <source>
        <dbReference type="ARBA" id="ARBA00022967"/>
    </source>
</evidence>
<dbReference type="InterPro" id="IPR059000">
    <property type="entry name" value="ATPase_P-type_domA"/>
</dbReference>
<organism evidence="13 14">
    <name type="scientific">Sharpea azabuensis</name>
    <dbReference type="NCBI Taxonomy" id="322505"/>
    <lineage>
        <taxon>Bacteria</taxon>
        <taxon>Bacillati</taxon>
        <taxon>Bacillota</taxon>
        <taxon>Erysipelotrichia</taxon>
        <taxon>Erysipelotrichales</taxon>
        <taxon>Coprobacillaceae</taxon>
        <taxon>Sharpea</taxon>
    </lineage>
</organism>
<dbReference type="SFLD" id="SFLDG00002">
    <property type="entry name" value="C1.7:_P-type_atpase_like"/>
    <property type="match status" value="1"/>
</dbReference>
<keyword evidence="11" id="KW-0547">Nucleotide-binding</keyword>
<feature type="transmembrane region" description="Helical" evidence="11">
    <location>
        <begin position="577"/>
        <end position="597"/>
    </location>
</feature>
<comment type="catalytic activity">
    <reaction evidence="10">
        <text>Cd(2+)(in) + ATP + H2O = Cd(2+)(out) + ADP + phosphate + H(+)</text>
        <dbReference type="Rhea" id="RHEA:12132"/>
        <dbReference type="ChEBI" id="CHEBI:15377"/>
        <dbReference type="ChEBI" id="CHEBI:15378"/>
        <dbReference type="ChEBI" id="CHEBI:30616"/>
        <dbReference type="ChEBI" id="CHEBI:43474"/>
        <dbReference type="ChEBI" id="CHEBI:48775"/>
        <dbReference type="ChEBI" id="CHEBI:456216"/>
        <dbReference type="EC" id="7.2.2.21"/>
    </reaction>
</comment>
<dbReference type="AlphaFoldDB" id="A0A1H6VFI4"/>
<dbReference type="SUPFAM" id="SSF81665">
    <property type="entry name" value="Calcium ATPase, transmembrane domain M"/>
    <property type="match status" value="1"/>
</dbReference>
<protein>
    <recommendedName>
        <fullName evidence="9">Cd(2+)-exporting ATPase</fullName>
        <ecNumber evidence="9">7.2.2.21</ecNumber>
    </recommendedName>
</protein>
<evidence type="ECO:0000256" key="10">
    <source>
        <dbReference type="ARBA" id="ARBA00049338"/>
    </source>
</evidence>
<name>A0A1H6VFI4_9FIRM</name>
<evidence type="ECO:0000256" key="3">
    <source>
        <dbReference type="ARBA" id="ARBA00022539"/>
    </source>
</evidence>
<dbReference type="SUPFAM" id="SSF81653">
    <property type="entry name" value="Calcium ATPase, transduction domain A"/>
    <property type="match status" value="1"/>
</dbReference>
<dbReference type="NCBIfam" id="TIGR01525">
    <property type="entry name" value="ATPase-IB_hvy"/>
    <property type="match status" value="1"/>
</dbReference>
<evidence type="ECO:0000256" key="2">
    <source>
        <dbReference type="ARBA" id="ARBA00006024"/>
    </source>
</evidence>
<keyword evidence="4 11" id="KW-0812">Transmembrane</keyword>
<reference evidence="14" key="1">
    <citation type="submission" date="2016-10" db="EMBL/GenBank/DDBJ databases">
        <authorList>
            <person name="Varghese N."/>
        </authorList>
    </citation>
    <scope>NUCLEOTIDE SEQUENCE [LARGE SCALE GENOMIC DNA]</scope>
    <source>
        <strain evidence="14">DSM 20406</strain>
    </source>
</reference>
<keyword evidence="7 11" id="KW-1133">Transmembrane helix</keyword>
<keyword evidence="8 11" id="KW-0472">Membrane</keyword>
<dbReference type="Gene3D" id="3.40.1110.10">
    <property type="entry name" value="Calcium-transporting ATPase, cytoplasmic domain N"/>
    <property type="match status" value="1"/>
</dbReference>
<dbReference type="Pfam" id="PF00702">
    <property type="entry name" value="Hydrolase"/>
    <property type="match status" value="1"/>
</dbReference>
<dbReference type="PANTHER" id="PTHR48085:SF5">
    <property type="entry name" value="CADMIUM_ZINC-TRANSPORTING ATPASE HMA4-RELATED"/>
    <property type="match status" value="1"/>
</dbReference>
<keyword evidence="11" id="KW-1003">Cell membrane</keyword>
<dbReference type="NCBIfam" id="TIGR01512">
    <property type="entry name" value="ATPase-IB2_Cd"/>
    <property type="match status" value="1"/>
</dbReference>
<evidence type="ECO:0000256" key="11">
    <source>
        <dbReference type="RuleBase" id="RU362081"/>
    </source>
</evidence>
<dbReference type="OrthoDB" id="9813266at2"/>
<dbReference type="InterPro" id="IPR023214">
    <property type="entry name" value="HAD_sf"/>
</dbReference>
<feature type="domain" description="P-type ATPase A" evidence="12">
    <location>
        <begin position="125"/>
        <end position="224"/>
    </location>
</feature>
<feature type="transmembrane region" description="Helical" evidence="11">
    <location>
        <begin position="12"/>
        <end position="28"/>
    </location>
</feature>
<comment type="similarity">
    <text evidence="2 11">Belongs to the cation transport ATPase (P-type) (TC 3.A.3) family. Type IB subfamily.</text>
</comment>
<evidence type="ECO:0000256" key="4">
    <source>
        <dbReference type="ARBA" id="ARBA00022692"/>
    </source>
</evidence>
<dbReference type="InterPro" id="IPR036412">
    <property type="entry name" value="HAD-like_sf"/>
</dbReference>
<evidence type="ECO:0000256" key="5">
    <source>
        <dbReference type="ARBA" id="ARBA00022723"/>
    </source>
</evidence>
<dbReference type="InterPro" id="IPR051014">
    <property type="entry name" value="Cation_Transport_ATPase_IB"/>
</dbReference>
<dbReference type="GO" id="GO:0008551">
    <property type="term" value="F:P-type cadmium transporter activity"/>
    <property type="evidence" value="ECO:0007669"/>
    <property type="project" value="UniProtKB-EC"/>
</dbReference>
<dbReference type="InterPro" id="IPR044492">
    <property type="entry name" value="P_typ_ATPase_HD_dom"/>
</dbReference>
<feature type="transmembrane region" description="Helical" evidence="11">
    <location>
        <begin position="603"/>
        <end position="622"/>
    </location>
</feature>
<dbReference type="GO" id="GO:0046872">
    <property type="term" value="F:metal ion binding"/>
    <property type="evidence" value="ECO:0007669"/>
    <property type="project" value="UniProtKB-KW"/>
</dbReference>
<dbReference type="EMBL" id="FNYK01000045">
    <property type="protein sequence ID" value="SEJ01734.1"/>
    <property type="molecule type" value="Genomic_DNA"/>
</dbReference>
<feature type="transmembrane region" description="Helical" evidence="11">
    <location>
        <begin position="269"/>
        <end position="294"/>
    </location>
</feature>
<keyword evidence="5 11" id="KW-0479">Metal-binding</keyword>
<keyword evidence="11" id="KW-0067">ATP-binding</keyword>
<dbReference type="InterPro" id="IPR018303">
    <property type="entry name" value="ATPase_P-typ_P_site"/>
</dbReference>
<feature type="transmembrane region" description="Helical" evidence="11">
    <location>
        <begin position="40"/>
        <end position="58"/>
    </location>
</feature>
<dbReference type="InterPro" id="IPR001757">
    <property type="entry name" value="P_typ_ATPase"/>
</dbReference>
<gene>
    <name evidence="13" type="ORF">SAMN04487834_10455</name>
</gene>
<keyword evidence="3" id="KW-0104">Cadmium</keyword>
<dbReference type="SFLD" id="SFLDS00003">
    <property type="entry name" value="Haloacid_Dehalogenase"/>
    <property type="match status" value="1"/>
</dbReference>
<dbReference type="PRINTS" id="PR00941">
    <property type="entry name" value="CDATPASE"/>
</dbReference>
<evidence type="ECO:0000256" key="9">
    <source>
        <dbReference type="ARBA" id="ARBA00039103"/>
    </source>
</evidence>
<dbReference type="FunFam" id="2.70.150.10:FF:000002">
    <property type="entry name" value="Copper-transporting ATPase 1, putative"/>
    <property type="match status" value="1"/>
</dbReference>
<feature type="transmembrane region" description="Helical" evidence="11">
    <location>
        <begin position="243"/>
        <end position="263"/>
    </location>
</feature>